<feature type="transmembrane region" description="Helical" evidence="1">
    <location>
        <begin position="308"/>
        <end position="326"/>
    </location>
</feature>
<dbReference type="InterPro" id="IPR014550">
    <property type="entry name" value="UCP028704_OpgC"/>
</dbReference>
<organism evidence="2 3">
    <name type="scientific">Methylobacterium oryzihabitans</name>
    <dbReference type="NCBI Taxonomy" id="2499852"/>
    <lineage>
        <taxon>Bacteria</taxon>
        <taxon>Pseudomonadati</taxon>
        <taxon>Pseudomonadota</taxon>
        <taxon>Alphaproteobacteria</taxon>
        <taxon>Hyphomicrobiales</taxon>
        <taxon>Methylobacteriaceae</taxon>
        <taxon>Methylobacterium</taxon>
    </lineage>
</organism>
<dbReference type="Pfam" id="PF10129">
    <property type="entry name" value="OpgC_C"/>
    <property type="match status" value="1"/>
</dbReference>
<evidence type="ECO:0000256" key="1">
    <source>
        <dbReference type="SAM" id="Phobius"/>
    </source>
</evidence>
<dbReference type="Proteomes" id="UP000286997">
    <property type="component" value="Unassembled WGS sequence"/>
</dbReference>
<dbReference type="PANTHER" id="PTHR38592:SF3">
    <property type="entry name" value="BLL4819 PROTEIN"/>
    <property type="match status" value="1"/>
</dbReference>
<keyword evidence="3" id="KW-1185">Reference proteome</keyword>
<feature type="transmembrane region" description="Helical" evidence="1">
    <location>
        <begin position="332"/>
        <end position="353"/>
    </location>
</feature>
<name>A0A3S2V8D8_9HYPH</name>
<feature type="transmembrane region" description="Helical" evidence="1">
    <location>
        <begin position="266"/>
        <end position="288"/>
    </location>
</feature>
<dbReference type="PANTHER" id="PTHR38592">
    <property type="entry name" value="BLL4819 PROTEIN"/>
    <property type="match status" value="1"/>
</dbReference>
<dbReference type="PIRSF" id="PIRSF028704">
    <property type="entry name" value="UPC028704"/>
    <property type="match status" value="1"/>
</dbReference>
<keyword evidence="1" id="KW-0472">Membrane</keyword>
<keyword evidence="1" id="KW-1133">Transmembrane helix</keyword>
<protein>
    <submittedName>
        <fullName evidence="2">OpgC domain-containing protein</fullName>
    </submittedName>
</protein>
<reference evidence="2 3" key="1">
    <citation type="submission" date="2019-01" db="EMBL/GenBank/DDBJ databases">
        <authorList>
            <person name="Chen W.-M."/>
        </authorList>
    </citation>
    <scope>NUCLEOTIDE SEQUENCE [LARGE SCALE GENOMIC DNA]</scope>
    <source>
        <strain evidence="2 3">TER-1</strain>
    </source>
</reference>
<keyword evidence="1" id="KW-0812">Transmembrane</keyword>
<dbReference type="OrthoDB" id="9775975at2"/>
<comment type="caution">
    <text evidence="2">The sequence shown here is derived from an EMBL/GenBank/DDBJ whole genome shotgun (WGS) entry which is preliminary data.</text>
</comment>
<gene>
    <name evidence="2" type="ORF">EOE48_12490</name>
</gene>
<sequence>MMREPNAIDFWRGFALITIFVNHIPGNVFQDYTYSQYGISDAAELFVFLAGWSIGIAIHGRGGQTEPAARTVLRLLSRMVEVYRAQLVITAVALAMLAGAALALDNPLLVEWHNAGPVFTDPIQATVGWVTLLHQLGFFNILPLYVVLLGLAPAFVLMARIHRGLTLAMSLSLYAVCLVDEINLPSWPSEGHWFFNPFCWQLLLVLGFLAHEWQRETPAFLVWRRRLMPLGIVLVALGAVLAVLHLRPDPLLVPEPRLLFTFDKSYLTPARLLHFLGILLAFQSVFGLIQPRAPWLVRQLAALGRNSLAVFSVGSVASLAVQLVRFSTGGGFLVDVFAVGCGLCLLAFTAWFVEWRSRSPRPSSSA</sequence>
<feature type="transmembrane region" description="Helical" evidence="1">
    <location>
        <begin position="227"/>
        <end position="246"/>
    </location>
</feature>
<dbReference type="EMBL" id="SACP01000010">
    <property type="protein sequence ID" value="RVU18192.1"/>
    <property type="molecule type" value="Genomic_DNA"/>
</dbReference>
<evidence type="ECO:0000313" key="2">
    <source>
        <dbReference type="EMBL" id="RVU18192.1"/>
    </source>
</evidence>
<accession>A0A3S2V8D8</accession>
<feature type="transmembrane region" description="Helical" evidence="1">
    <location>
        <begin position="45"/>
        <end position="62"/>
    </location>
</feature>
<proteinExistence type="predicted"/>
<feature type="transmembrane region" description="Helical" evidence="1">
    <location>
        <begin position="138"/>
        <end position="158"/>
    </location>
</feature>
<feature type="transmembrane region" description="Helical" evidence="1">
    <location>
        <begin position="83"/>
        <end position="104"/>
    </location>
</feature>
<dbReference type="AlphaFoldDB" id="A0A3S2V8D8"/>
<feature type="transmembrane region" description="Helical" evidence="1">
    <location>
        <begin position="7"/>
        <end position="25"/>
    </location>
</feature>
<evidence type="ECO:0000313" key="3">
    <source>
        <dbReference type="Proteomes" id="UP000286997"/>
    </source>
</evidence>